<dbReference type="Pfam" id="PF11807">
    <property type="entry name" value="UstYa"/>
    <property type="match status" value="1"/>
</dbReference>
<feature type="transmembrane region" description="Helical" evidence="3">
    <location>
        <begin position="159"/>
        <end position="181"/>
    </location>
</feature>
<evidence type="ECO:0000313" key="5">
    <source>
        <dbReference type="Proteomes" id="UP001310594"/>
    </source>
</evidence>
<dbReference type="InterPro" id="IPR021765">
    <property type="entry name" value="UstYa-like"/>
</dbReference>
<dbReference type="PANTHER" id="PTHR33365:SF4">
    <property type="entry name" value="CYCLOCHLOROTINE BIOSYNTHESIS PROTEIN O"/>
    <property type="match status" value="1"/>
</dbReference>
<dbReference type="AlphaFoldDB" id="A0AAN7W7K4"/>
<evidence type="ECO:0000256" key="3">
    <source>
        <dbReference type="SAM" id="Phobius"/>
    </source>
</evidence>
<protein>
    <submittedName>
        <fullName evidence="4">Uncharacterized protein</fullName>
    </submittedName>
</protein>
<keyword evidence="3" id="KW-0812">Transmembrane</keyword>
<dbReference type="GO" id="GO:0043386">
    <property type="term" value="P:mycotoxin biosynthetic process"/>
    <property type="evidence" value="ECO:0007669"/>
    <property type="project" value="InterPro"/>
</dbReference>
<dbReference type="PANTHER" id="PTHR33365">
    <property type="entry name" value="YALI0B05434P"/>
    <property type="match status" value="1"/>
</dbReference>
<evidence type="ECO:0000256" key="1">
    <source>
        <dbReference type="ARBA" id="ARBA00004685"/>
    </source>
</evidence>
<evidence type="ECO:0000256" key="2">
    <source>
        <dbReference type="ARBA" id="ARBA00035112"/>
    </source>
</evidence>
<name>A0AAN7W7K4_9PEZI</name>
<dbReference type="Proteomes" id="UP001310594">
    <property type="component" value="Unassembled WGS sequence"/>
</dbReference>
<comment type="pathway">
    <text evidence="1">Mycotoxin biosynthesis.</text>
</comment>
<reference evidence="4" key="1">
    <citation type="submission" date="2023-08" db="EMBL/GenBank/DDBJ databases">
        <title>Black Yeasts Isolated from many extreme environments.</title>
        <authorList>
            <person name="Coleine C."/>
            <person name="Stajich J.E."/>
            <person name="Selbmann L."/>
        </authorList>
    </citation>
    <scope>NUCLEOTIDE SEQUENCE</scope>
    <source>
        <strain evidence="4">CCFEE 5810</strain>
    </source>
</reference>
<keyword evidence="3" id="KW-0472">Membrane</keyword>
<sequence length="406" mass="45366">MASEDVLSSVALTAAASPAAVTAVQRDCSQVKTIAANRSVEDIFDKYFTKEYYRERNEMISPWFYDPRLPRIVTLSGLSNPTGGINERYMQTSSGLRKLDEAAIAQENQCIVEESQPLLEDDEVKLNDGIELESVGSVTKPHHEAVVVQQPRKWYTSSVWLFFTIGLLCLIIGQNAFLYFAACGYEDGFQTDIAFLKPSIKLHHTRFAGAIHATADGNTMHVPEPALDAKGRRFTGTPSEDIDAAWHDLIYGRYVAFTPAEIKTLNSDTGVPELLPLQKSKYIDEATNTSLVPEEGYYGGPDMLHSLHCLNGIRKHLNMDYYKASMPELSEEYQRMHLNHCLEQLRQAVLCHGDMTPVTLRPIVNQSGQTWALLGETEKMHTCRDGEALAKAWIGRAGYGERVESE</sequence>
<dbReference type="EMBL" id="JAVRQU010000013">
    <property type="protein sequence ID" value="KAK5695859.1"/>
    <property type="molecule type" value="Genomic_DNA"/>
</dbReference>
<organism evidence="4 5">
    <name type="scientific">Elasticomyces elasticus</name>
    <dbReference type="NCBI Taxonomy" id="574655"/>
    <lineage>
        <taxon>Eukaryota</taxon>
        <taxon>Fungi</taxon>
        <taxon>Dikarya</taxon>
        <taxon>Ascomycota</taxon>
        <taxon>Pezizomycotina</taxon>
        <taxon>Dothideomycetes</taxon>
        <taxon>Dothideomycetidae</taxon>
        <taxon>Mycosphaerellales</taxon>
        <taxon>Teratosphaeriaceae</taxon>
        <taxon>Elasticomyces</taxon>
    </lineage>
</organism>
<evidence type="ECO:0000313" key="4">
    <source>
        <dbReference type="EMBL" id="KAK5695859.1"/>
    </source>
</evidence>
<comment type="similarity">
    <text evidence="2">Belongs to the ustYa family.</text>
</comment>
<comment type="caution">
    <text evidence="4">The sequence shown here is derived from an EMBL/GenBank/DDBJ whole genome shotgun (WGS) entry which is preliminary data.</text>
</comment>
<accession>A0AAN7W7K4</accession>
<proteinExistence type="inferred from homology"/>
<keyword evidence="3" id="KW-1133">Transmembrane helix</keyword>
<gene>
    <name evidence="4" type="ORF">LTR97_008279</name>
</gene>